<dbReference type="STRING" id="1703345.A3860_14685"/>
<comment type="caution">
    <text evidence="2">The sequence shown here is derived from an EMBL/GenBank/DDBJ whole genome shotgun (WGS) entry which is preliminary data.</text>
</comment>
<dbReference type="EMBL" id="LVYD01000013">
    <property type="protein sequence ID" value="OQP65837.1"/>
    <property type="molecule type" value="Genomic_DNA"/>
</dbReference>
<dbReference type="Proteomes" id="UP000192796">
    <property type="component" value="Unassembled WGS sequence"/>
</dbReference>
<sequence>MRSAIDLYVIEKVKEKREAAELSQEELSIRAGFKSNGFVGQVESPNYTKRYNIQHLNKFAAVFNCSPRDFLPETAL</sequence>
<dbReference type="GO" id="GO:0003677">
    <property type="term" value="F:DNA binding"/>
    <property type="evidence" value="ECO:0007669"/>
    <property type="project" value="InterPro"/>
</dbReference>
<dbReference type="PROSITE" id="PS50943">
    <property type="entry name" value="HTH_CROC1"/>
    <property type="match status" value="1"/>
</dbReference>
<protein>
    <submittedName>
        <fullName evidence="2">Transcriptional regulator</fullName>
    </submittedName>
</protein>
<dbReference type="RefSeq" id="WP_081145680.1">
    <property type="nucleotide sequence ID" value="NZ_LVYD01000013.1"/>
</dbReference>
<gene>
    <name evidence="2" type="ORF">A3860_14685</name>
</gene>
<dbReference type="OrthoDB" id="1098513at2"/>
<evidence type="ECO:0000259" key="1">
    <source>
        <dbReference type="PROSITE" id="PS50943"/>
    </source>
</evidence>
<keyword evidence="3" id="KW-1185">Reference proteome</keyword>
<dbReference type="CDD" id="cd00093">
    <property type="entry name" value="HTH_XRE"/>
    <property type="match status" value="1"/>
</dbReference>
<evidence type="ECO:0000313" key="2">
    <source>
        <dbReference type="EMBL" id="OQP65837.1"/>
    </source>
</evidence>
<evidence type="ECO:0000313" key="3">
    <source>
        <dbReference type="Proteomes" id="UP000192796"/>
    </source>
</evidence>
<dbReference type="SUPFAM" id="SSF47413">
    <property type="entry name" value="lambda repressor-like DNA-binding domains"/>
    <property type="match status" value="1"/>
</dbReference>
<organism evidence="2 3">
    <name type="scientific">Niastella vici</name>
    <dbReference type="NCBI Taxonomy" id="1703345"/>
    <lineage>
        <taxon>Bacteria</taxon>
        <taxon>Pseudomonadati</taxon>
        <taxon>Bacteroidota</taxon>
        <taxon>Chitinophagia</taxon>
        <taxon>Chitinophagales</taxon>
        <taxon>Chitinophagaceae</taxon>
        <taxon>Niastella</taxon>
    </lineage>
</organism>
<accession>A0A1V9G5I0</accession>
<reference evidence="2 3" key="1">
    <citation type="submission" date="2016-03" db="EMBL/GenBank/DDBJ databases">
        <title>Niastella vici sp. nov., isolated from farmland soil.</title>
        <authorList>
            <person name="Chen L."/>
            <person name="Wang D."/>
            <person name="Yang S."/>
            <person name="Wang G."/>
        </authorList>
    </citation>
    <scope>NUCLEOTIDE SEQUENCE [LARGE SCALE GENOMIC DNA]</scope>
    <source>
        <strain evidence="2 3">DJ57</strain>
    </source>
</reference>
<dbReference type="AlphaFoldDB" id="A0A1V9G5I0"/>
<dbReference type="InterPro" id="IPR010982">
    <property type="entry name" value="Lambda_DNA-bd_dom_sf"/>
</dbReference>
<name>A0A1V9G5I0_9BACT</name>
<feature type="domain" description="HTH cro/C1-type" evidence="1">
    <location>
        <begin position="13"/>
        <end position="70"/>
    </location>
</feature>
<dbReference type="SMART" id="SM00530">
    <property type="entry name" value="HTH_XRE"/>
    <property type="match status" value="1"/>
</dbReference>
<dbReference type="Gene3D" id="1.10.260.40">
    <property type="entry name" value="lambda repressor-like DNA-binding domains"/>
    <property type="match status" value="1"/>
</dbReference>
<proteinExistence type="predicted"/>
<dbReference type="InterPro" id="IPR001387">
    <property type="entry name" value="Cro/C1-type_HTH"/>
</dbReference>